<dbReference type="Gene3D" id="3.40.50.720">
    <property type="entry name" value="NAD(P)-binding Rossmann-like Domain"/>
    <property type="match status" value="1"/>
</dbReference>
<gene>
    <name evidence="2" type="ORF">IC608_03955</name>
</gene>
<dbReference type="Proteomes" id="UP000654108">
    <property type="component" value="Unassembled WGS sequence"/>
</dbReference>
<dbReference type="Pfam" id="PF08240">
    <property type="entry name" value="ADH_N"/>
    <property type="match status" value="1"/>
</dbReference>
<comment type="caution">
    <text evidence="2">The sequence shown here is derived from an EMBL/GenBank/DDBJ whole genome shotgun (WGS) entry which is preliminary data.</text>
</comment>
<dbReference type="CDD" id="cd08267">
    <property type="entry name" value="MDR1"/>
    <property type="match status" value="1"/>
</dbReference>
<dbReference type="RefSeq" id="WP_191772813.1">
    <property type="nucleotide sequence ID" value="NZ_JACYFU010000001.1"/>
</dbReference>
<dbReference type="InterPro" id="IPR036291">
    <property type="entry name" value="NAD(P)-bd_dom_sf"/>
</dbReference>
<dbReference type="EMBL" id="JACYFU010000001">
    <property type="protein sequence ID" value="MBD8064625.1"/>
    <property type="molecule type" value="Genomic_DNA"/>
</dbReference>
<dbReference type="SMART" id="SM00829">
    <property type="entry name" value="PKS_ER"/>
    <property type="match status" value="1"/>
</dbReference>
<reference evidence="2" key="1">
    <citation type="submission" date="2020-09" db="EMBL/GenBank/DDBJ databases">
        <title>Genome seq and assembly of Devosia sp.</title>
        <authorList>
            <person name="Chhetri G."/>
        </authorList>
    </citation>
    <scope>NUCLEOTIDE SEQUENCE</scope>
    <source>
        <strain evidence="2">PTR5</strain>
    </source>
</reference>
<dbReference type="PANTHER" id="PTHR44013">
    <property type="entry name" value="ZINC-TYPE ALCOHOL DEHYDROGENASE-LIKE PROTEIN C16A3.02C"/>
    <property type="match status" value="1"/>
</dbReference>
<dbReference type="SUPFAM" id="SSF50129">
    <property type="entry name" value="GroES-like"/>
    <property type="match status" value="1"/>
</dbReference>
<dbReference type="InterPro" id="IPR020843">
    <property type="entry name" value="ER"/>
</dbReference>
<evidence type="ECO:0000313" key="2">
    <source>
        <dbReference type="EMBL" id="MBD8064625.1"/>
    </source>
</evidence>
<protein>
    <submittedName>
        <fullName evidence="2">NAD(P)-dependent alcohol dehydrogenase</fullName>
    </submittedName>
</protein>
<keyword evidence="3" id="KW-1185">Reference proteome</keyword>
<evidence type="ECO:0000259" key="1">
    <source>
        <dbReference type="SMART" id="SM00829"/>
    </source>
</evidence>
<dbReference type="Gene3D" id="3.90.180.10">
    <property type="entry name" value="Medium-chain alcohol dehydrogenases, catalytic domain"/>
    <property type="match status" value="1"/>
</dbReference>
<dbReference type="InterPro" id="IPR052733">
    <property type="entry name" value="Chloroplast_QOR"/>
</dbReference>
<dbReference type="AlphaFoldDB" id="A0A927FQY7"/>
<dbReference type="PANTHER" id="PTHR44013:SF1">
    <property type="entry name" value="ZINC-TYPE ALCOHOL DEHYDROGENASE-LIKE PROTEIN C16A3.02C"/>
    <property type="match status" value="1"/>
</dbReference>
<dbReference type="InterPro" id="IPR011032">
    <property type="entry name" value="GroES-like_sf"/>
</dbReference>
<proteinExistence type="predicted"/>
<accession>A0A927FQY7</accession>
<dbReference type="Pfam" id="PF13602">
    <property type="entry name" value="ADH_zinc_N_2"/>
    <property type="match status" value="1"/>
</dbReference>
<feature type="domain" description="Enoyl reductase (ER)" evidence="1">
    <location>
        <begin position="13"/>
        <end position="314"/>
    </location>
</feature>
<sequence>MTTMRALVIERYGPPEDVLRLEQVPRPQPKQDEVLVRVHATALNSWDWDSVTGTPMGRITGPFKPPFKILGADVAGTVETVGPGVTSLKRGDRVFGDLSGGKWGGFADYVCAPASVLALIPPSLSFVDSAAVPQAGSLVLQALRKFPQLGAGHIVVFNGAGGGVGTFGIQLAKATGATIIAVDRAEKREALLALGADGFIDYQSEDFTATAERYDLIIDVVANRPASHYRRCLRRGGRLVVIGGTISSLLRILVASPFSRGKTLSILPYRISPSDNLTLAATVRPVVDSTFALEDGAKALRRLGGGRAVGKVVITVE</sequence>
<organism evidence="2 3">
    <name type="scientific">Devosia oryzisoli</name>
    <dbReference type="NCBI Taxonomy" id="2774138"/>
    <lineage>
        <taxon>Bacteria</taxon>
        <taxon>Pseudomonadati</taxon>
        <taxon>Pseudomonadota</taxon>
        <taxon>Alphaproteobacteria</taxon>
        <taxon>Hyphomicrobiales</taxon>
        <taxon>Devosiaceae</taxon>
        <taxon>Devosia</taxon>
    </lineage>
</organism>
<dbReference type="InterPro" id="IPR013154">
    <property type="entry name" value="ADH-like_N"/>
</dbReference>
<dbReference type="SUPFAM" id="SSF51735">
    <property type="entry name" value="NAD(P)-binding Rossmann-fold domains"/>
    <property type="match status" value="1"/>
</dbReference>
<evidence type="ECO:0000313" key="3">
    <source>
        <dbReference type="Proteomes" id="UP000654108"/>
    </source>
</evidence>
<dbReference type="GO" id="GO:0016491">
    <property type="term" value="F:oxidoreductase activity"/>
    <property type="evidence" value="ECO:0007669"/>
    <property type="project" value="InterPro"/>
</dbReference>
<name>A0A927FQY7_9HYPH</name>